<dbReference type="InterPro" id="IPR013761">
    <property type="entry name" value="SAM/pointed_sf"/>
</dbReference>
<protein>
    <submittedName>
        <fullName evidence="1">Uncharacterized protein</fullName>
    </submittedName>
</protein>
<dbReference type="Proteomes" id="UP000232722">
    <property type="component" value="Unassembled WGS sequence"/>
</dbReference>
<name>A0A2N0NH72_9GLOM</name>
<organism evidence="1 2">
    <name type="scientific">Rhizophagus irregularis</name>
    <dbReference type="NCBI Taxonomy" id="588596"/>
    <lineage>
        <taxon>Eukaryota</taxon>
        <taxon>Fungi</taxon>
        <taxon>Fungi incertae sedis</taxon>
        <taxon>Mucoromycota</taxon>
        <taxon>Glomeromycotina</taxon>
        <taxon>Glomeromycetes</taxon>
        <taxon>Glomerales</taxon>
        <taxon>Glomeraceae</taxon>
        <taxon>Rhizophagus</taxon>
    </lineage>
</organism>
<comment type="caution">
    <text evidence="1">The sequence shown here is derived from an EMBL/GenBank/DDBJ whole genome shotgun (WGS) entry which is preliminary data.</text>
</comment>
<evidence type="ECO:0000313" key="2">
    <source>
        <dbReference type="Proteomes" id="UP000232722"/>
    </source>
</evidence>
<sequence length="78" mass="8999">MNVIETRVVLQKKEKINGHAFLKFTTKKFRDCGMPGGTAMILADFAKECKEKKSRAFSSYRTKKDLNLPIDFWLGRTI</sequence>
<proteinExistence type="predicted"/>
<dbReference type="Gene3D" id="1.10.150.50">
    <property type="entry name" value="Transcription Factor, Ets-1"/>
    <property type="match status" value="1"/>
</dbReference>
<reference evidence="1 2" key="2">
    <citation type="submission" date="2017-09" db="EMBL/GenBank/DDBJ databases">
        <title>Extensive intraspecific genome diversity in a model arbuscular mycorrhizal fungus.</title>
        <authorList>
            <person name="Chen E.C."/>
            <person name="Morin E."/>
            <person name="Beaudet D."/>
            <person name="Noel J."/>
            <person name="Ndikumana S."/>
            <person name="Charron P."/>
            <person name="St-Onge C."/>
            <person name="Giorgi J."/>
            <person name="Grigoriev I.V."/>
            <person name="Roux C."/>
            <person name="Martin F.M."/>
            <person name="Corradi N."/>
        </authorList>
    </citation>
    <scope>NUCLEOTIDE SEQUENCE [LARGE SCALE GENOMIC DNA]</scope>
    <source>
        <strain evidence="1 2">A5</strain>
    </source>
</reference>
<dbReference type="EMBL" id="LLXJ01007034">
    <property type="protein sequence ID" value="PKB93898.1"/>
    <property type="molecule type" value="Genomic_DNA"/>
</dbReference>
<reference evidence="1 2" key="1">
    <citation type="submission" date="2016-04" db="EMBL/GenBank/DDBJ databases">
        <title>Genome analyses suggest a sexual origin of heterokaryosis in a supposedly ancient asexual fungus.</title>
        <authorList>
            <person name="Ropars J."/>
            <person name="Sedzielewska K."/>
            <person name="Noel J."/>
            <person name="Charron P."/>
            <person name="Farinelli L."/>
            <person name="Marton T."/>
            <person name="Kruger M."/>
            <person name="Pelin A."/>
            <person name="Brachmann A."/>
            <person name="Corradi N."/>
        </authorList>
    </citation>
    <scope>NUCLEOTIDE SEQUENCE [LARGE SCALE GENOMIC DNA]</scope>
    <source>
        <strain evidence="1 2">A5</strain>
    </source>
</reference>
<evidence type="ECO:0000313" key="1">
    <source>
        <dbReference type="EMBL" id="PKB93898.1"/>
    </source>
</evidence>
<gene>
    <name evidence="1" type="ORF">RhiirA5_440055</name>
</gene>
<dbReference type="AlphaFoldDB" id="A0A2N0NH72"/>
<accession>A0A2N0NH72</accession>